<dbReference type="InterPro" id="IPR038414">
    <property type="entry name" value="CcoP_N_sf"/>
</dbReference>
<dbReference type="InterPro" id="IPR050597">
    <property type="entry name" value="Cytochrome_c_Oxidase_Subunit"/>
</dbReference>
<keyword evidence="25" id="KW-1185">Reference proteome</keyword>
<dbReference type="GO" id="GO:0016491">
    <property type="term" value="F:oxidoreductase activity"/>
    <property type="evidence" value="ECO:0007669"/>
    <property type="project" value="UniProtKB-KW"/>
</dbReference>
<evidence type="ECO:0000256" key="10">
    <source>
        <dbReference type="ARBA" id="ARBA00022723"/>
    </source>
</evidence>
<evidence type="ECO:0000256" key="11">
    <source>
        <dbReference type="ARBA" id="ARBA00022737"/>
    </source>
</evidence>
<dbReference type="PANTHER" id="PTHR33751">
    <property type="entry name" value="CBB3-TYPE CYTOCHROME C OXIDASE SUBUNIT FIXP"/>
    <property type="match status" value="1"/>
</dbReference>
<evidence type="ECO:0000256" key="12">
    <source>
        <dbReference type="ARBA" id="ARBA00022781"/>
    </source>
</evidence>
<comment type="cofactor">
    <cofactor evidence="19 21">
        <name>heme c</name>
        <dbReference type="ChEBI" id="CHEBI:61717"/>
    </cofactor>
    <text evidence="19 21">Binds 2 heme C groups per subunit.</text>
</comment>
<dbReference type="Gene3D" id="1.10.760.10">
    <property type="entry name" value="Cytochrome c-like domain"/>
    <property type="match status" value="2"/>
</dbReference>
<sequence>MSERRKDPVTGTETTGHEWDGIEELNNPLPRWWLWCFYGTIAWGLIYVILFPAWPLINSATGGILGWSTRASVAEDIAAVDAQHAERFAALTELDPAEIPGHPELSGFALNAGAAVFRTNCSQCHGSGAAGAKGYPNLLDDDWLWGGTMEEITYTIRHGIRNEDDPDARYSEMPAFGEILSGDEIATLVTHVQSLPEGTDPLAGEGGTLYDENCSSCHGLDAKGDPALGAPNLTDAIWLYGGSDDALTETITNARYGVMPPWVERLGEGEVRAVAAYVYSLGGGVSEEAAAAGQ</sequence>
<dbReference type="EMBL" id="VFSV01000024">
    <property type="protein sequence ID" value="TRD17367.1"/>
    <property type="molecule type" value="Genomic_DNA"/>
</dbReference>
<feature type="binding site" description="axial binding residue" evidence="20">
    <location>
        <position position="259"/>
    </location>
    <ligand>
        <name>heme c</name>
        <dbReference type="ChEBI" id="CHEBI:61717"/>
        <label>1</label>
    </ligand>
    <ligandPart>
        <name>Fe</name>
        <dbReference type="ChEBI" id="CHEBI:18248"/>
    </ligandPart>
</feature>
<comment type="similarity">
    <text evidence="3 19">Belongs to the CcoP / FixP family.</text>
</comment>
<dbReference type="UniPathway" id="UPA00705"/>
<feature type="binding site" description="axial binding residue" evidence="20">
    <location>
        <position position="218"/>
    </location>
    <ligand>
        <name>heme c</name>
        <dbReference type="ChEBI" id="CHEBI:61717"/>
        <label>2</label>
    </ligand>
    <ligandPart>
        <name>Fe</name>
        <dbReference type="ChEBI" id="CHEBI:18248"/>
    </ligandPart>
</feature>
<keyword evidence="8 19" id="KW-0679">Respiratory chain</keyword>
<dbReference type="InterPro" id="IPR004678">
    <property type="entry name" value="Cyt_c_oxidase_cbb3_su3"/>
</dbReference>
<dbReference type="GO" id="GO:0009055">
    <property type="term" value="F:electron transfer activity"/>
    <property type="evidence" value="ECO:0007669"/>
    <property type="project" value="InterPro"/>
</dbReference>
<dbReference type="SUPFAM" id="SSF46626">
    <property type="entry name" value="Cytochrome c"/>
    <property type="match status" value="2"/>
</dbReference>
<dbReference type="GO" id="GO:0005886">
    <property type="term" value="C:plasma membrane"/>
    <property type="evidence" value="ECO:0007669"/>
    <property type="project" value="UniProtKB-SubCell"/>
</dbReference>
<evidence type="ECO:0000256" key="20">
    <source>
        <dbReference type="PIRSR" id="PIRSR000006-1"/>
    </source>
</evidence>
<dbReference type="AlphaFoldDB" id="A0A547PTA0"/>
<comment type="subcellular location">
    <subcellularLocation>
        <location evidence="1 19">Cell inner membrane</location>
    </subcellularLocation>
</comment>
<dbReference type="RefSeq" id="WP_142835271.1">
    <property type="nucleotide sequence ID" value="NZ_VFSV01000024.1"/>
</dbReference>
<proteinExistence type="inferred from homology"/>
<dbReference type="Gene3D" id="6.10.280.130">
    <property type="match status" value="1"/>
</dbReference>
<evidence type="ECO:0000256" key="6">
    <source>
        <dbReference type="ARBA" id="ARBA00022519"/>
    </source>
</evidence>
<dbReference type="GO" id="GO:1902600">
    <property type="term" value="P:proton transmembrane transport"/>
    <property type="evidence" value="ECO:0007669"/>
    <property type="project" value="UniProtKB-KW"/>
</dbReference>
<keyword evidence="7 19" id="KW-0349">Heme</keyword>
<dbReference type="NCBIfam" id="TIGR00782">
    <property type="entry name" value="ccoP"/>
    <property type="match status" value="1"/>
</dbReference>
<reference evidence="24 25" key="1">
    <citation type="submission" date="2019-06" db="EMBL/GenBank/DDBJ databases">
        <title>Paenimaribius caenipelagi gen. nov., sp. nov., isolated from a tidal flat.</title>
        <authorList>
            <person name="Yoon J.-H."/>
        </authorList>
    </citation>
    <scope>NUCLEOTIDE SEQUENCE [LARGE SCALE GENOMIC DNA]</scope>
    <source>
        <strain evidence="24 25">JBTF-M29</strain>
    </source>
</reference>
<evidence type="ECO:0000256" key="3">
    <source>
        <dbReference type="ARBA" id="ARBA00006113"/>
    </source>
</evidence>
<name>A0A547PTA0_9RHOB</name>
<feature type="binding site" description="covalent" evidence="21">
    <location>
        <position position="214"/>
    </location>
    <ligand>
        <name>heme c</name>
        <dbReference type="ChEBI" id="CHEBI:61717"/>
        <label>2</label>
    </ligand>
</feature>
<dbReference type="InterPro" id="IPR036909">
    <property type="entry name" value="Cyt_c-like_dom_sf"/>
</dbReference>
<keyword evidence="14 22" id="KW-1133">Transmembrane helix</keyword>
<evidence type="ECO:0000256" key="1">
    <source>
        <dbReference type="ARBA" id="ARBA00004533"/>
    </source>
</evidence>
<evidence type="ECO:0000313" key="24">
    <source>
        <dbReference type="EMBL" id="TRD17367.1"/>
    </source>
</evidence>
<comment type="pathway">
    <text evidence="2 19">Energy metabolism; oxidative phosphorylation.</text>
</comment>
<dbReference type="InterPro" id="IPR008168">
    <property type="entry name" value="Cyt_C_IC"/>
</dbReference>
<keyword evidence="5 19" id="KW-1003">Cell membrane</keyword>
<evidence type="ECO:0000256" key="21">
    <source>
        <dbReference type="PIRSR" id="PIRSR000006-2"/>
    </source>
</evidence>
<feature type="domain" description="Cytochrome c" evidence="23">
    <location>
        <begin position="108"/>
        <end position="196"/>
    </location>
</feature>
<dbReference type="GO" id="GO:0006119">
    <property type="term" value="P:oxidative phosphorylation"/>
    <property type="evidence" value="ECO:0007669"/>
    <property type="project" value="UniProtKB-UniPathway"/>
</dbReference>
<evidence type="ECO:0000256" key="7">
    <source>
        <dbReference type="ARBA" id="ARBA00022617"/>
    </source>
</evidence>
<dbReference type="Pfam" id="PF13442">
    <property type="entry name" value="Cytochrome_CBB3"/>
    <property type="match status" value="2"/>
</dbReference>
<feature type="binding site" description="covalent" evidence="21">
    <location>
        <position position="121"/>
    </location>
    <ligand>
        <name>heme c</name>
        <dbReference type="ChEBI" id="CHEBI:61717"/>
        <label>1</label>
    </ligand>
</feature>
<evidence type="ECO:0000256" key="18">
    <source>
        <dbReference type="ARBA" id="ARBA00023136"/>
    </source>
</evidence>
<feature type="binding site" description="covalent" evidence="21">
    <location>
        <position position="124"/>
    </location>
    <ligand>
        <name>heme c</name>
        <dbReference type="ChEBI" id="CHEBI:61717"/>
        <label>1</label>
    </ligand>
</feature>
<evidence type="ECO:0000256" key="19">
    <source>
        <dbReference type="PIRNR" id="PIRNR000006"/>
    </source>
</evidence>
<keyword evidence="10 19" id="KW-0479">Metal-binding</keyword>
<keyword evidence="16 19" id="KW-0408">Iron</keyword>
<keyword evidence="12 19" id="KW-0375">Hydrogen ion transport</keyword>
<feature type="domain" description="Cytochrome c" evidence="23">
    <location>
        <begin position="201"/>
        <end position="282"/>
    </location>
</feature>
<evidence type="ECO:0000256" key="15">
    <source>
        <dbReference type="ARBA" id="ARBA00023002"/>
    </source>
</evidence>
<evidence type="ECO:0000313" key="25">
    <source>
        <dbReference type="Proteomes" id="UP000318590"/>
    </source>
</evidence>
<feature type="binding site" description="axial binding residue" evidence="20">
    <location>
        <position position="173"/>
    </location>
    <ligand>
        <name>heme c</name>
        <dbReference type="ChEBI" id="CHEBI:61717"/>
        <label>2</label>
    </ligand>
    <ligandPart>
        <name>Fe</name>
        <dbReference type="ChEBI" id="CHEBI:18248"/>
    </ligandPart>
</feature>
<evidence type="ECO:0000256" key="8">
    <source>
        <dbReference type="ARBA" id="ARBA00022660"/>
    </source>
</evidence>
<keyword evidence="11" id="KW-0677">Repeat</keyword>
<dbReference type="GO" id="GO:0020037">
    <property type="term" value="F:heme binding"/>
    <property type="evidence" value="ECO:0007669"/>
    <property type="project" value="InterPro"/>
</dbReference>
<keyword evidence="17 19" id="KW-0406">Ion transport</keyword>
<dbReference type="Pfam" id="PF14715">
    <property type="entry name" value="FixP_N"/>
    <property type="match status" value="1"/>
</dbReference>
<feature type="transmembrane region" description="Helical" evidence="22">
    <location>
        <begin position="32"/>
        <end position="54"/>
    </location>
</feature>
<dbReference type="InterPro" id="IPR009056">
    <property type="entry name" value="Cyt_c-like_dom"/>
</dbReference>
<evidence type="ECO:0000256" key="2">
    <source>
        <dbReference type="ARBA" id="ARBA00004673"/>
    </source>
</evidence>
<dbReference type="Proteomes" id="UP000318590">
    <property type="component" value="Unassembled WGS sequence"/>
</dbReference>
<dbReference type="GO" id="GO:0005506">
    <property type="term" value="F:iron ion binding"/>
    <property type="evidence" value="ECO:0007669"/>
    <property type="project" value="InterPro"/>
</dbReference>
<evidence type="ECO:0000256" key="22">
    <source>
        <dbReference type="SAM" id="Phobius"/>
    </source>
</evidence>
<evidence type="ECO:0000256" key="13">
    <source>
        <dbReference type="ARBA" id="ARBA00022982"/>
    </source>
</evidence>
<keyword evidence="4 19" id="KW-0813">Transport</keyword>
<evidence type="ECO:0000256" key="14">
    <source>
        <dbReference type="ARBA" id="ARBA00022989"/>
    </source>
</evidence>
<evidence type="ECO:0000256" key="4">
    <source>
        <dbReference type="ARBA" id="ARBA00022448"/>
    </source>
</evidence>
<dbReference type="PRINTS" id="PR00605">
    <property type="entry name" value="CYTCHROMECIC"/>
</dbReference>
<feature type="binding site" description="covalent" evidence="21">
    <location>
        <position position="217"/>
    </location>
    <ligand>
        <name>heme c</name>
        <dbReference type="ChEBI" id="CHEBI:61717"/>
        <label>2</label>
    </ligand>
</feature>
<dbReference type="InterPro" id="IPR032858">
    <property type="entry name" value="CcoP_N"/>
</dbReference>
<dbReference type="OrthoDB" id="9811281at2"/>
<comment type="subunit">
    <text evidence="19">Component of the cbb3-type cytochrome c oxidase.</text>
</comment>
<protein>
    <recommendedName>
        <fullName evidence="19">Cbb3-type cytochrome c oxidase subunit</fullName>
    </recommendedName>
</protein>
<evidence type="ECO:0000256" key="9">
    <source>
        <dbReference type="ARBA" id="ARBA00022692"/>
    </source>
</evidence>
<evidence type="ECO:0000256" key="17">
    <source>
        <dbReference type="ARBA" id="ARBA00023065"/>
    </source>
</evidence>
<dbReference type="PROSITE" id="PS51007">
    <property type="entry name" value="CYTC"/>
    <property type="match status" value="2"/>
</dbReference>
<evidence type="ECO:0000256" key="16">
    <source>
        <dbReference type="ARBA" id="ARBA00023004"/>
    </source>
</evidence>
<gene>
    <name evidence="24" type="primary">ccoP</name>
    <name evidence="24" type="ORF">FEV53_13085</name>
</gene>
<evidence type="ECO:0000256" key="5">
    <source>
        <dbReference type="ARBA" id="ARBA00022475"/>
    </source>
</evidence>
<dbReference type="PIRSF" id="PIRSF000006">
    <property type="entry name" value="Cbb3-Cox_fixP"/>
    <property type="match status" value="1"/>
</dbReference>
<accession>A0A547PTA0</accession>
<comment type="caution">
    <text evidence="24">The sequence shown here is derived from an EMBL/GenBank/DDBJ whole genome shotgun (WGS) entry which is preliminary data.</text>
</comment>
<keyword evidence="9 22" id="KW-0812">Transmembrane</keyword>
<comment type="function">
    <text evidence="19">C-type cytochrome. Part of the cbb3-type cytochrome c oxidase complex.</text>
</comment>
<organism evidence="24 25">
    <name type="scientific">Palleronia caenipelagi</name>
    <dbReference type="NCBI Taxonomy" id="2489174"/>
    <lineage>
        <taxon>Bacteria</taxon>
        <taxon>Pseudomonadati</taxon>
        <taxon>Pseudomonadota</taxon>
        <taxon>Alphaproteobacteria</taxon>
        <taxon>Rhodobacterales</taxon>
        <taxon>Roseobacteraceae</taxon>
        <taxon>Palleronia</taxon>
    </lineage>
</organism>
<keyword evidence="15 19" id="KW-0560">Oxidoreductase</keyword>
<keyword evidence="6 19" id="KW-0997">Cell inner membrane</keyword>
<keyword evidence="13 19" id="KW-0249">Electron transport</keyword>
<dbReference type="PANTHER" id="PTHR33751:SF1">
    <property type="entry name" value="CBB3-TYPE CYTOCHROME C OXIDASE SUBUNIT FIXP"/>
    <property type="match status" value="1"/>
</dbReference>
<evidence type="ECO:0000259" key="23">
    <source>
        <dbReference type="PROSITE" id="PS51007"/>
    </source>
</evidence>
<feature type="binding site" description="axial binding residue" evidence="20">
    <location>
        <position position="125"/>
    </location>
    <ligand>
        <name>heme c</name>
        <dbReference type="ChEBI" id="CHEBI:61717"/>
        <label>1</label>
    </ligand>
    <ligandPart>
        <name>Fe</name>
        <dbReference type="ChEBI" id="CHEBI:18248"/>
    </ligandPart>
</feature>
<keyword evidence="18 19" id="KW-0472">Membrane</keyword>